<dbReference type="AlphaFoldDB" id="A0AAV6TM12"/>
<evidence type="ECO:0000313" key="1">
    <source>
        <dbReference type="EMBL" id="KAG8172501.1"/>
    </source>
</evidence>
<comment type="caution">
    <text evidence="1">The sequence shown here is derived from an EMBL/GenBank/DDBJ whole genome shotgun (WGS) entry which is preliminary data.</text>
</comment>
<organism evidence="1 2">
    <name type="scientific">Oedothorax gibbosus</name>
    <dbReference type="NCBI Taxonomy" id="931172"/>
    <lineage>
        <taxon>Eukaryota</taxon>
        <taxon>Metazoa</taxon>
        <taxon>Ecdysozoa</taxon>
        <taxon>Arthropoda</taxon>
        <taxon>Chelicerata</taxon>
        <taxon>Arachnida</taxon>
        <taxon>Araneae</taxon>
        <taxon>Araneomorphae</taxon>
        <taxon>Entelegynae</taxon>
        <taxon>Araneoidea</taxon>
        <taxon>Linyphiidae</taxon>
        <taxon>Erigoninae</taxon>
        <taxon>Oedothorax</taxon>
    </lineage>
</organism>
<proteinExistence type="predicted"/>
<evidence type="ECO:0000313" key="2">
    <source>
        <dbReference type="Proteomes" id="UP000827092"/>
    </source>
</evidence>
<keyword evidence="2" id="KW-1185">Reference proteome</keyword>
<sequence length="82" mass="9033">MGSGGATWGFGEGFVNCVGQDHRGATQRAGIGMHEPLRDAWLVERMVARYFSDVILVALKLDQTNGTLQLVVEHLLRNGHDR</sequence>
<name>A0AAV6TM12_9ARAC</name>
<dbReference type="Proteomes" id="UP000827092">
    <property type="component" value="Unassembled WGS sequence"/>
</dbReference>
<reference evidence="1 2" key="1">
    <citation type="journal article" date="2022" name="Nat. Ecol. Evol.">
        <title>A masculinizing supergene underlies an exaggerated male reproductive morph in a spider.</title>
        <authorList>
            <person name="Hendrickx F."/>
            <person name="De Corte Z."/>
            <person name="Sonet G."/>
            <person name="Van Belleghem S.M."/>
            <person name="Kostlbacher S."/>
            <person name="Vangestel C."/>
        </authorList>
    </citation>
    <scope>NUCLEOTIDE SEQUENCE [LARGE SCALE GENOMIC DNA]</scope>
    <source>
        <strain evidence="1">W744_W776</strain>
    </source>
</reference>
<protein>
    <submittedName>
        <fullName evidence="1">Uncharacterized protein</fullName>
    </submittedName>
</protein>
<dbReference type="EMBL" id="JAFNEN010002652">
    <property type="protein sequence ID" value="KAG8172501.1"/>
    <property type="molecule type" value="Genomic_DNA"/>
</dbReference>
<gene>
    <name evidence="1" type="ORF">JTE90_017582</name>
</gene>
<accession>A0AAV6TM12</accession>